<dbReference type="AlphaFoldDB" id="Q0RQM9"/>
<evidence type="ECO:0000256" key="1">
    <source>
        <dbReference type="SAM" id="MobiDB-lite"/>
    </source>
</evidence>
<keyword evidence="3" id="KW-1185">Reference proteome</keyword>
<evidence type="ECO:0000313" key="3">
    <source>
        <dbReference type="Proteomes" id="UP000000657"/>
    </source>
</evidence>
<dbReference type="HOGENOM" id="CLU_1822508_0_0_11"/>
<protein>
    <submittedName>
        <fullName evidence="2">Uncharacterized protein</fullName>
    </submittedName>
</protein>
<proteinExistence type="predicted"/>
<accession>Q0RQM9</accession>
<name>Q0RQM9_FRAAA</name>
<reference evidence="2 3" key="1">
    <citation type="journal article" date="2007" name="Genome Res.">
        <title>Genome characteristics of facultatively symbiotic Frankia sp. strains reflect host range and host plant biogeography.</title>
        <authorList>
            <person name="Normand P."/>
            <person name="Lapierre P."/>
            <person name="Tisa L.S."/>
            <person name="Gogarten J.P."/>
            <person name="Alloisio N."/>
            <person name="Bagnarol E."/>
            <person name="Bassi C.A."/>
            <person name="Berry A.M."/>
            <person name="Bickhart D.M."/>
            <person name="Choisne N."/>
            <person name="Couloux A."/>
            <person name="Cournoyer B."/>
            <person name="Cruveiller S."/>
            <person name="Daubin V."/>
            <person name="Demange N."/>
            <person name="Francino M.P."/>
            <person name="Goltsman E."/>
            <person name="Huang Y."/>
            <person name="Kopp O.R."/>
            <person name="Labarre L."/>
            <person name="Lapidus A."/>
            <person name="Lavire C."/>
            <person name="Marechal J."/>
            <person name="Martinez M."/>
            <person name="Mastronunzio J.E."/>
            <person name="Mullin B.C."/>
            <person name="Niemann J."/>
            <person name="Pujic P."/>
            <person name="Rawnsley T."/>
            <person name="Rouy Z."/>
            <person name="Schenowitz C."/>
            <person name="Sellstedt A."/>
            <person name="Tavares F."/>
            <person name="Tomkins J.P."/>
            <person name="Vallenet D."/>
            <person name="Valverde C."/>
            <person name="Wall L.G."/>
            <person name="Wang Y."/>
            <person name="Medigue C."/>
            <person name="Benson D.R."/>
        </authorList>
    </citation>
    <scope>NUCLEOTIDE SEQUENCE [LARGE SCALE GENOMIC DNA]</scope>
    <source>
        <strain evidence="3">DSM 45986 / CECT 9034 / ACN14a</strain>
    </source>
</reference>
<dbReference type="STRING" id="326424.FRAAL1489"/>
<evidence type="ECO:0000313" key="2">
    <source>
        <dbReference type="EMBL" id="CAJ60145.1"/>
    </source>
</evidence>
<organism evidence="2 3">
    <name type="scientific">Frankia alni (strain DSM 45986 / CECT 9034 / ACN14a)</name>
    <dbReference type="NCBI Taxonomy" id="326424"/>
    <lineage>
        <taxon>Bacteria</taxon>
        <taxon>Bacillati</taxon>
        <taxon>Actinomycetota</taxon>
        <taxon>Actinomycetes</taxon>
        <taxon>Frankiales</taxon>
        <taxon>Frankiaceae</taxon>
        <taxon>Frankia</taxon>
    </lineage>
</organism>
<dbReference type="EMBL" id="CT573213">
    <property type="protein sequence ID" value="CAJ60145.1"/>
    <property type="molecule type" value="Genomic_DNA"/>
</dbReference>
<sequence length="154" mass="15945">MMVADRHLGLRPCHVYDYDGEYLGSFTSWSAAHAWAHLQAAMGGVPGPLEVEDRQLGQRRRVWVDRCADLLPTPPTATEGPGATEQPSAAETPAGAAHAPRAGDAGPGALTREHDATGGAVAEHGAIAAALGVAVLCDVLDAPTVIPAQPRRSD</sequence>
<dbReference type="KEGG" id="fal:FRAAL1489"/>
<dbReference type="Proteomes" id="UP000000657">
    <property type="component" value="Chromosome"/>
</dbReference>
<feature type="region of interest" description="Disordered" evidence="1">
    <location>
        <begin position="70"/>
        <end position="113"/>
    </location>
</feature>
<feature type="compositionally biased region" description="Low complexity" evidence="1">
    <location>
        <begin position="76"/>
        <end position="109"/>
    </location>
</feature>
<gene>
    <name evidence="2" type="ordered locus">FRAAL1489</name>
</gene>